<dbReference type="EMBL" id="JAFMPP010000009">
    <property type="protein sequence ID" value="MBO0663291.1"/>
    <property type="molecule type" value="Genomic_DNA"/>
</dbReference>
<accession>A0A939JXE8</accession>
<evidence type="ECO:0000313" key="1">
    <source>
        <dbReference type="EMBL" id="MBO0663291.1"/>
    </source>
</evidence>
<gene>
    <name evidence="1" type="ORF">J1C48_11940</name>
</gene>
<comment type="caution">
    <text evidence="1">The sequence shown here is derived from an EMBL/GenBank/DDBJ whole genome shotgun (WGS) entry which is preliminary data.</text>
</comment>
<reference evidence="1" key="1">
    <citation type="submission" date="2021-03" db="EMBL/GenBank/DDBJ databases">
        <title>Whole genome sequence of Jiella sp. CQZ9-1.</title>
        <authorList>
            <person name="Tuo L."/>
        </authorList>
    </citation>
    <scope>NUCLEOTIDE SEQUENCE</scope>
    <source>
        <strain evidence="1">CQZ9-1</strain>
    </source>
</reference>
<dbReference type="Proteomes" id="UP000664122">
    <property type="component" value="Unassembled WGS sequence"/>
</dbReference>
<name>A0A939JXE8_9HYPH</name>
<sequence length="65" mass="7129">MYELDCSAVFSGSRRVIRSDSQAGVIRKAIAQANALGIERVSPSMMDSFREKMVERPEAATEHAA</sequence>
<keyword evidence="2" id="KW-1185">Reference proteome</keyword>
<proteinExistence type="predicted"/>
<organism evidence="1 2">
    <name type="scientific">Jiella flava</name>
    <dbReference type="NCBI Taxonomy" id="2816857"/>
    <lineage>
        <taxon>Bacteria</taxon>
        <taxon>Pseudomonadati</taxon>
        <taxon>Pseudomonadota</taxon>
        <taxon>Alphaproteobacteria</taxon>
        <taxon>Hyphomicrobiales</taxon>
        <taxon>Aurantimonadaceae</taxon>
        <taxon>Jiella</taxon>
    </lineage>
</organism>
<evidence type="ECO:0000313" key="2">
    <source>
        <dbReference type="Proteomes" id="UP000664122"/>
    </source>
</evidence>
<dbReference type="AlphaFoldDB" id="A0A939JXE8"/>
<dbReference type="RefSeq" id="WP_207258075.1">
    <property type="nucleotide sequence ID" value="NZ_JAFMPP010000009.1"/>
</dbReference>
<protein>
    <submittedName>
        <fullName evidence="1">Uncharacterized protein</fullName>
    </submittedName>
</protein>